<dbReference type="InterPro" id="IPR000572">
    <property type="entry name" value="OxRdtase_Mopterin-bd_dom"/>
</dbReference>
<dbReference type="EMBL" id="DOTR01000044">
    <property type="protein sequence ID" value="HCA02237.1"/>
    <property type="molecule type" value="Genomic_DNA"/>
</dbReference>
<evidence type="ECO:0000313" key="3">
    <source>
        <dbReference type="EMBL" id="HCA02237.1"/>
    </source>
</evidence>
<protein>
    <recommendedName>
        <fullName evidence="2">Oxidoreductase molybdopterin-binding domain-containing protein</fullName>
    </recommendedName>
</protein>
<organism evidence="3">
    <name type="scientific">Halomonas campaniensis</name>
    <dbReference type="NCBI Taxonomy" id="213554"/>
    <lineage>
        <taxon>Bacteria</taxon>
        <taxon>Pseudomonadati</taxon>
        <taxon>Pseudomonadota</taxon>
        <taxon>Gammaproteobacteria</taxon>
        <taxon>Oceanospirillales</taxon>
        <taxon>Halomonadaceae</taxon>
        <taxon>Halomonas</taxon>
    </lineage>
</organism>
<dbReference type="Pfam" id="PF00174">
    <property type="entry name" value="Oxidored_molyb"/>
    <property type="match status" value="1"/>
</dbReference>
<feature type="signal peptide" evidence="1">
    <location>
        <begin position="1"/>
        <end position="22"/>
    </location>
</feature>
<evidence type="ECO:0000259" key="2">
    <source>
        <dbReference type="Pfam" id="PF00174"/>
    </source>
</evidence>
<feature type="chain" id="PRO_5017766976" description="Oxidoreductase molybdopterin-binding domain-containing protein" evidence="1">
    <location>
        <begin position="23"/>
        <end position="177"/>
    </location>
</feature>
<gene>
    <name evidence="3" type="ORF">DEO68_08665</name>
</gene>
<proteinExistence type="predicted"/>
<dbReference type="SUPFAM" id="SSF56524">
    <property type="entry name" value="Oxidoreductase molybdopterin-binding domain"/>
    <property type="match status" value="1"/>
</dbReference>
<dbReference type="Gene3D" id="3.90.420.10">
    <property type="entry name" value="Oxidoreductase, molybdopterin-binding domain"/>
    <property type="match status" value="1"/>
</dbReference>
<evidence type="ECO:0000256" key="1">
    <source>
        <dbReference type="SAM" id="SignalP"/>
    </source>
</evidence>
<dbReference type="AlphaFoldDB" id="A0A3D0KFA2"/>
<feature type="domain" description="Oxidoreductase molybdopterin-binding" evidence="2">
    <location>
        <begin position="82"/>
        <end position="151"/>
    </location>
</feature>
<sequence length="177" mass="19759">MPLLYFLSSLLAAILAPSMLYADSHHSAAIERLLPPPSGPVLLTIDGAISHTNIDNSAQFDALMLSSLNSYTLATETSVSDGVSYFEGFLLRDLLEWVGADGEQVIATALNDYIVEIPLNDFYQYDVLAATHMNGEALTPRDKGPLWIVYPRNDHPELQDIRYDYRWVWQLNGLTVE</sequence>
<name>A0A3D0KFA2_9GAMM</name>
<dbReference type="InterPro" id="IPR036374">
    <property type="entry name" value="OxRdtase_Mopterin-bd_sf"/>
</dbReference>
<accession>A0A3D0KFA2</accession>
<comment type="caution">
    <text evidence="3">The sequence shown here is derived from an EMBL/GenBank/DDBJ whole genome shotgun (WGS) entry which is preliminary data.</text>
</comment>
<reference evidence="3" key="1">
    <citation type="journal article" date="2018" name="Nat. Biotechnol.">
        <title>A standardized bacterial taxonomy based on genome phylogeny substantially revises the tree of life.</title>
        <authorList>
            <person name="Parks D.H."/>
            <person name="Chuvochina M."/>
            <person name="Waite D.W."/>
            <person name="Rinke C."/>
            <person name="Skarshewski A."/>
            <person name="Chaumeil P.A."/>
            <person name="Hugenholtz P."/>
        </authorList>
    </citation>
    <scope>NUCLEOTIDE SEQUENCE [LARGE SCALE GENOMIC DNA]</scope>
    <source>
        <strain evidence="3">UBA11284</strain>
    </source>
</reference>
<keyword evidence="1" id="KW-0732">Signal</keyword>